<proteinExistence type="predicted"/>
<dbReference type="EMBL" id="JBHUCO010000002">
    <property type="protein sequence ID" value="MFD1516369.1"/>
    <property type="molecule type" value="Genomic_DNA"/>
</dbReference>
<name>A0ABW4EQM8_9PSEU</name>
<accession>A0ABW4EQM8</accession>
<sequence length="229" mass="25283">MSDELDNSSYDGVDAPRHADALLGGSPEGPATMTSATISYDSRKFEELLLYIAEESVGDPKFGKTKLNKILYYVDFSAYGSFGKSVTGAEYQRRPYGPVPRQITAARNALLAREDAAVEVVERFGYPQERLVAKRPPNLSLFSNEEKQLVDDVIKALWDRNGSEASELSHRELGWKFATDGALIPYSTVFLSCRPMNSDDIQRGHEIAGILERDPKSIAEVEMIIASAA</sequence>
<keyword evidence="4" id="KW-1185">Reference proteome</keyword>
<reference evidence="4" key="1">
    <citation type="journal article" date="2019" name="Int. J. Syst. Evol. Microbiol.">
        <title>The Global Catalogue of Microorganisms (GCM) 10K type strain sequencing project: providing services to taxonomists for standard genome sequencing and annotation.</title>
        <authorList>
            <consortium name="The Broad Institute Genomics Platform"/>
            <consortium name="The Broad Institute Genome Sequencing Center for Infectious Disease"/>
            <person name="Wu L."/>
            <person name="Ma J."/>
        </authorList>
    </citation>
    <scope>NUCLEOTIDE SEQUENCE [LARGE SCALE GENOMIC DNA]</scope>
    <source>
        <strain evidence="4">CCM 7043</strain>
    </source>
</reference>
<comment type="caution">
    <text evidence="3">The sequence shown here is derived from an EMBL/GenBank/DDBJ whole genome shotgun (WGS) entry which is preliminary data.</text>
</comment>
<feature type="domain" description="Antitoxin SocA-like Panacea" evidence="2">
    <location>
        <begin position="67"/>
        <end position="176"/>
    </location>
</feature>
<evidence type="ECO:0000256" key="1">
    <source>
        <dbReference type="SAM" id="MobiDB-lite"/>
    </source>
</evidence>
<evidence type="ECO:0000313" key="4">
    <source>
        <dbReference type="Proteomes" id="UP001597114"/>
    </source>
</evidence>
<dbReference type="RefSeq" id="WP_344723196.1">
    <property type="nucleotide sequence ID" value="NZ_BAAAUS010000017.1"/>
</dbReference>
<dbReference type="InterPro" id="IPR025272">
    <property type="entry name" value="SocA_Panacea"/>
</dbReference>
<gene>
    <name evidence="3" type="ORF">ACFSJD_02655</name>
</gene>
<protein>
    <submittedName>
        <fullName evidence="3">Panacea domain-containing protein</fullName>
    </submittedName>
</protein>
<dbReference type="Pfam" id="PF13274">
    <property type="entry name" value="SocA_Panacea"/>
    <property type="match status" value="1"/>
</dbReference>
<evidence type="ECO:0000259" key="2">
    <source>
        <dbReference type="Pfam" id="PF13274"/>
    </source>
</evidence>
<feature type="region of interest" description="Disordered" evidence="1">
    <location>
        <begin position="1"/>
        <end position="34"/>
    </location>
</feature>
<evidence type="ECO:0000313" key="3">
    <source>
        <dbReference type="EMBL" id="MFD1516369.1"/>
    </source>
</evidence>
<dbReference type="Proteomes" id="UP001597114">
    <property type="component" value="Unassembled WGS sequence"/>
</dbReference>
<organism evidence="3 4">
    <name type="scientific">Pseudonocardia yunnanensis</name>
    <dbReference type="NCBI Taxonomy" id="58107"/>
    <lineage>
        <taxon>Bacteria</taxon>
        <taxon>Bacillati</taxon>
        <taxon>Actinomycetota</taxon>
        <taxon>Actinomycetes</taxon>
        <taxon>Pseudonocardiales</taxon>
        <taxon>Pseudonocardiaceae</taxon>
        <taxon>Pseudonocardia</taxon>
    </lineage>
</organism>